<keyword evidence="2" id="KW-1185">Reference proteome</keyword>
<dbReference type="AlphaFoldDB" id="A0A7J8GAP3"/>
<name>A0A7J8GAP3_ROUAE</name>
<dbReference type="EMBL" id="JACASE010000006">
    <property type="protein sequence ID" value="KAF6457030.1"/>
    <property type="molecule type" value="Genomic_DNA"/>
</dbReference>
<evidence type="ECO:0000313" key="1">
    <source>
        <dbReference type="EMBL" id="KAF6457030.1"/>
    </source>
</evidence>
<sequence length="122" mass="13662">MHVSKSGAPPAGRSRTHQWVRCFLKGPFRVVWGNLGLKQESPIQAFKRVVVEFFHNAAPLSMRNSVLANFAAIFAAARQIEKMYLFRCPFSISSPYTQDLLAVSASKLGLLHLLPYSSQQKI</sequence>
<comment type="caution">
    <text evidence="1">The sequence shown here is derived from an EMBL/GenBank/DDBJ whole genome shotgun (WGS) entry which is preliminary data.</text>
</comment>
<protein>
    <submittedName>
        <fullName evidence="1">Uncharacterized protein</fullName>
    </submittedName>
</protein>
<gene>
    <name evidence="1" type="ORF">HJG63_011626</name>
</gene>
<evidence type="ECO:0000313" key="2">
    <source>
        <dbReference type="Proteomes" id="UP000593571"/>
    </source>
</evidence>
<dbReference type="Proteomes" id="UP000593571">
    <property type="component" value="Unassembled WGS sequence"/>
</dbReference>
<proteinExistence type="predicted"/>
<reference evidence="1 2" key="1">
    <citation type="journal article" date="2020" name="Nature">
        <title>Six reference-quality genomes reveal evolution of bat adaptations.</title>
        <authorList>
            <person name="Jebb D."/>
            <person name="Huang Z."/>
            <person name="Pippel M."/>
            <person name="Hughes G.M."/>
            <person name="Lavrichenko K."/>
            <person name="Devanna P."/>
            <person name="Winkler S."/>
            <person name="Jermiin L.S."/>
            <person name="Skirmuntt E.C."/>
            <person name="Katzourakis A."/>
            <person name="Burkitt-Gray L."/>
            <person name="Ray D.A."/>
            <person name="Sullivan K.A.M."/>
            <person name="Roscito J.G."/>
            <person name="Kirilenko B.M."/>
            <person name="Davalos L.M."/>
            <person name="Corthals A.P."/>
            <person name="Power M.L."/>
            <person name="Jones G."/>
            <person name="Ransome R.D."/>
            <person name="Dechmann D.K.N."/>
            <person name="Locatelli A.G."/>
            <person name="Puechmaille S.J."/>
            <person name="Fedrigo O."/>
            <person name="Jarvis E.D."/>
            <person name="Hiller M."/>
            <person name="Vernes S.C."/>
            <person name="Myers E.W."/>
            <person name="Teeling E.C."/>
        </authorList>
    </citation>
    <scope>NUCLEOTIDE SEQUENCE [LARGE SCALE GENOMIC DNA]</scope>
    <source>
        <strain evidence="1">MRouAeg1</strain>
        <tissue evidence="1">Muscle</tissue>
    </source>
</reference>
<organism evidence="1 2">
    <name type="scientific">Rousettus aegyptiacus</name>
    <name type="common">Egyptian fruit bat</name>
    <name type="synonym">Pteropus aegyptiacus</name>
    <dbReference type="NCBI Taxonomy" id="9407"/>
    <lineage>
        <taxon>Eukaryota</taxon>
        <taxon>Metazoa</taxon>
        <taxon>Chordata</taxon>
        <taxon>Craniata</taxon>
        <taxon>Vertebrata</taxon>
        <taxon>Euteleostomi</taxon>
        <taxon>Mammalia</taxon>
        <taxon>Eutheria</taxon>
        <taxon>Laurasiatheria</taxon>
        <taxon>Chiroptera</taxon>
        <taxon>Yinpterochiroptera</taxon>
        <taxon>Pteropodoidea</taxon>
        <taxon>Pteropodidae</taxon>
        <taxon>Rousettinae</taxon>
        <taxon>Rousettus</taxon>
    </lineage>
</organism>
<accession>A0A7J8GAP3</accession>